<evidence type="ECO:0008006" key="5">
    <source>
        <dbReference type="Google" id="ProtNLM"/>
    </source>
</evidence>
<dbReference type="Proteomes" id="UP001500518">
    <property type="component" value="Unassembled WGS sequence"/>
</dbReference>
<reference evidence="4" key="1">
    <citation type="journal article" date="2019" name="Int. J. Syst. Evol. Microbiol.">
        <title>The Global Catalogue of Microorganisms (GCM) 10K type strain sequencing project: providing services to taxonomists for standard genome sequencing and annotation.</title>
        <authorList>
            <consortium name="The Broad Institute Genomics Platform"/>
            <consortium name="The Broad Institute Genome Sequencing Center for Infectious Disease"/>
            <person name="Wu L."/>
            <person name="Ma J."/>
        </authorList>
    </citation>
    <scope>NUCLEOTIDE SEQUENCE [LARGE SCALE GENOMIC DNA]</scope>
    <source>
        <strain evidence="4">JCM 18014</strain>
    </source>
</reference>
<evidence type="ECO:0000256" key="1">
    <source>
        <dbReference type="SAM" id="MobiDB-lite"/>
    </source>
</evidence>
<feature type="transmembrane region" description="Helical" evidence="2">
    <location>
        <begin position="58"/>
        <end position="77"/>
    </location>
</feature>
<dbReference type="PANTHER" id="PTHR41795:SF1">
    <property type="entry name" value="EXOPOLYSACCHARIDE SYNTHESIS PROTEIN"/>
    <property type="match status" value="1"/>
</dbReference>
<feature type="region of interest" description="Disordered" evidence="1">
    <location>
        <begin position="205"/>
        <end position="244"/>
    </location>
</feature>
<keyword evidence="2" id="KW-0812">Transmembrane</keyword>
<dbReference type="EMBL" id="BAABHV010000001">
    <property type="protein sequence ID" value="GAA5046362.1"/>
    <property type="molecule type" value="Genomic_DNA"/>
</dbReference>
<keyword evidence="2" id="KW-0472">Membrane</keyword>
<evidence type="ECO:0000313" key="4">
    <source>
        <dbReference type="Proteomes" id="UP001500518"/>
    </source>
</evidence>
<gene>
    <name evidence="3" type="ORF">GCM10023208_01710</name>
</gene>
<feature type="transmembrane region" description="Helical" evidence="2">
    <location>
        <begin position="135"/>
        <end position="156"/>
    </location>
</feature>
<feature type="compositionally biased region" description="Basic and acidic residues" evidence="1">
    <location>
        <begin position="217"/>
        <end position="234"/>
    </location>
</feature>
<proteinExistence type="predicted"/>
<protein>
    <recommendedName>
        <fullName evidence="5">Exopolysaccharide biosynthesis protein</fullName>
    </recommendedName>
</protein>
<dbReference type="PANTHER" id="PTHR41795">
    <property type="entry name" value="EXOPOLYSACCHARIDE SYNTHESIS PROTEIN"/>
    <property type="match status" value="1"/>
</dbReference>
<evidence type="ECO:0000256" key="2">
    <source>
        <dbReference type="SAM" id="Phobius"/>
    </source>
</evidence>
<comment type="caution">
    <text evidence="3">The sequence shown here is derived from an EMBL/GenBank/DDBJ whole genome shotgun (WGS) entry which is preliminary data.</text>
</comment>
<dbReference type="RefSeq" id="WP_346031248.1">
    <property type="nucleotide sequence ID" value="NZ_BAABHV010000001.1"/>
</dbReference>
<dbReference type="Pfam" id="PF06055">
    <property type="entry name" value="ExoD"/>
    <property type="match status" value="1"/>
</dbReference>
<feature type="transmembrane region" description="Helical" evidence="2">
    <location>
        <begin position="176"/>
        <end position="197"/>
    </location>
</feature>
<organism evidence="3 4">
    <name type="scientific">Erythrobacter westpacificensis</name>
    <dbReference type="NCBI Taxonomy" id="1055231"/>
    <lineage>
        <taxon>Bacteria</taxon>
        <taxon>Pseudomonadati</taxon>
        <taxon>Pseudomonadota</taxon>
        <taxon>Alphaproteobacteria</taxon>
        <taxon>Sphingomonadales</taxon>
        <taxon>Erythrobacteraceae</taxon>
        <taxon>Erythrobacter/Porphyrobacter group</taxon>
        <taxon>Erythrobacter</taxon>
    </lineage>
</organism>
<name>A0ABP9JYT7_9SPHN</name>
<accession>A0ABP9JYT7</accession>
<dbReference type="InterPro" id="IPR010331">
    <property type="entry name" value="ExoD"/>
</dbReference>
<sequence length="244" mass="25597">MAPSAPTTPRSVGDILGALDDLAAKNESVSAGQVLQTFGTRTFGPAIMVPALLEITPIGAIPGVPTFLAVVVILVAAQKMIGRKTLWLPGIIANRCVSGEKLGKSADELRPIARFMDRHFHGRWKRITRAPFSQIAAGMVCLLCLTVPFLEVLPFASSVPMLAIAGFGLAVLVRDGVLMVAALAASMIALGFGLDYWNGGMSDTEQTDGMVSEETMDAAKEKAEEAGDAVRKASESAAEAVKGE</sequence>
<keyword evidence="2" id="KW-1133">Transmembrane helix</keyword>
<keyword evidence="4" id="KW-1185">Reference proteome</keyword>
<evidence type="ECO:0000313" key="3">
    <source>
        <dbReference type="EMBL" id="GAA5046362.1"/>
    </source>
</evidence>